<feature type="domain" description="Cupin type-2" evidence="1">
    <location>
        <begin position="82"/>
        <end position="141"/>
    </location>
</feature>
<reference evidence="2 3" key="1">
    <citation type="submission" date="2020-07" db="EMBL/GenBank/DDBJ databases">
        <title>Novel species isolated from subtropical streams in China.</title>
        <authorList>
            <person name="Lu H."/>
        </authorList>
    </citation>
    <scope>NUCLEOTIDE SEQUENCE [LARGE SCALE GENOMIC DNA]</scope>
    <source>
        <strain evidence="2 3">LX47W</strain>
    </source>
</reference>
<comment type="caution">
    <text evidence="2">The sequence shown here is derived from an EMBL/GenBank/DDBJ whole genome shotgun (WGS) entry which is preliminary data.</text>
</comment>
<evidence type="ECO:0000313" key="3">
    <source>
        <dbReference type="Proteomes" id="UP000573499"/>
    </source>
</evidence>
<dbReference type="SUPFAM" id="SSF51182">
    <property type="entry name" value="RmlC-like cupins"/>
    <property type="match status" value="1"/>
</dbReference>
<evidence type="ECO:0000313" key="2">
    <source>
        <dbReference type="EMBL" id="MBA5686130.1"/>
    </source>
</evidence>
<dbReference type="AlphaFoldDB" id="A0A7W2IIW5"/>
<dbReference type="PANTHER" id="PTHR43346:SF1">
    <property type="entry name" value="QUERCETIN 2,3-DIOXYGENASE-RELATED"/>
    <property type="match status" value="1"/>
</dbReference>
<sequence>MHVKPTILVFAVLGAFCAGTFAPSLLGMITTSAYAESAPLSADIIDLGALKFSDLPGTSFPELHAKPLVSTDNATIAIQSGNIAKHMHLKTDEIQYIIEGSGTVWLGNERREFKPGSFIIIPKGTAHAGVVVANGPVKSIAIKIPPQPKDDVVFLN</sequence>
<dbReference type="PANTHER" id="PTHR43346">
    <property type="entry name" value="LIGAND BINDING DOMAIN PROTEIN, PUTATIVE (AFU_ORTHOLOGUE AFUA_6G14370)-RELATED"/>
    <property type="match status" value="1"/>
</dbReference>
<dbReference type="InterPro" id="IPR013096">
    <property type="entry name" value="Cupin_2"/>
</dbReference>
<dbReference type="InterPro" id="IPR011051">
    <property type="entry name" value="RmlC_Cupin_sf"/>
</dbReference>
<dbReference type="InterPro" id="IPR014710">
    <property type="entry name" value="RmlC-like_jellyroll"/>
</dbReference>
<proteinExistence type="predicted"/>
<accession>A0A7W2IIW5</accession>
<gene>
    <name evidence="2" type="ORF">H3H39_03575</name>
</gene>
<name>A0A7W2IIW5_9BURK</name>
<evidence type="ECO:0000259" key="1">
    <source>
        <dbReference type="Pfam" id="PF07883"/>
    </source>
</evidence>
<keyword evidence="3" id="KW-1185">Reference proteome</keyword>
<dbReference type="Gene3D" id="2.60.120.10">
    <property type="entry name" value="Jelly Rolls"/>
    <property type="match status" value="1"/>
</dbReference>
<protein>
    <submittedName>
        <fullName evidence="2">Cupin domain-containing protein</fullName>
    </submittedName>
</protein>
<dbReference type="Proteomes" id="UP000573499">
    <property type="component" value="Unassembled WGS sequence"/>
</dbReference>
<organism evidence="2 3">
    <name type="scientific">Rugamonas apoptosis</name>
    <dbReference type="NCBI Taxonomy" id="2758570"/>
    <lineage>
        <taxon>Bacteria</taxon>
        <taxon>Pseudomonadati</taxon>
        <taxon>Pseudomonadota</taxon>
        <taxon>Betaproteobacteria</taxon>
        <taxon>Burkholderiales</taxon>
        <taxon>Oxalobacteraceae</taxon>
        <taxon>Telluria group</taxon>
        <taxon>Rugamonas</taxon>
    </lineage>
</organism>
<dbReference type="InterPro" id="IPR052538">
    <property type="entry name" value="Flavonoid_dioxygenase-like"/>
</dbReference>
<dbReference type="EMBL" id="JACEZU010000001">
    <property type="protein sequence ID" value="MBA5686130.1"/>
    <property type="molecule type" value="Genomic_DNA"/>
</dbReference>
<dbReference type="Pfam" id="PF07883">
    <property type="entry name" value="Cupin_2"/>
    <property type="match status" value="1"/>
</dbReference>
<dbReference type="RefSeq" id="WP_182151895.1">
    <property type="nucleotide sequence ID" value="NZ_JACEZU010000001.1"/>
</dbReference>